<dbReference type="InParanoid" id="L5K7R0"/>
<gene>
    <name evidence="2" type="ORF">PAL_GLEAN10022120</name>
</gene>
<organism evidence="2 3">
    <name type="scientific">Pteropus alecto</name>
    <name type="common">Black flying fox</name>
    <dbReference type="NCBI Taxonomy" id="9402"/>
    <lineage>
        <taxon>Eukaryota</taxon>
        <taxon>Metazoa</taxon>
        <taxon>Chordata</taxon>
        <taxon>Craniata</taxon>
        <taxon>Vertebrata</taxon>
        <taxon>Euteleostomi</taxon>
        <taxon>Mammalia</taxon>
        <taxon>Eutheria</taxon>
        <taxon>Laurasiatheria</taxon>
        <taxon>Chiroptera</taxon>
        <taxon>Yinpterochiroptera</taxon>
        <taxon>Pteropodoidea</taxon>
        <taxon>Pteropodidae</taxon>
        <taxon>Pteropodinae</taxon>
        <taxon>Pteropus</taxon>
    </lineage>
</organism>
<sequence length="166" mass="18866">MLFLPRSQYYDSVKNVKTTWHSSQSEQDQGLECNAKANTHGEQECLATRKKVEVIAFAFEKPMIQLERQNTAMKQPPGWEQEEDTKDKRKAASSLSKSPCEFSFPWLSGSTGMNSYGLHASPQLAYPMLRSEAPSLDQISSQNQTGRLQTERQLTFVRDALYMPLL</sequence>
<feature type="region of interest" description="Disordered" evidence="1">
    <location>
        <begin position="68"/>
        <end position="101"/>
    </location>
</feature>
<dbReference type="EMBL" id="KB030947">
    <property type="protein sequence ID" value="ELK07749.1"/>
    <property type="molecule type" value="Genomic_DNA"/>
</dbReference>
<dbReference type="Proteomes" id="UP000010552">
    <property type="component" value="Unassembled WGS sequence"/>
</dbReference>
<protein>
    <submittedName>
        <fullName evidence="2">Uncharacterized protein</fullName>
    </submittedName>
</protein>
<accession>L5K7R0</accession>
<reference evidence="3" key="1">
    <citation type="journal article" date="2013" name="Science">
        <title>Comparative analysis of bat genomes provides insight into the evolution of flight and immunity.</title>
        <authorList>
            <person name="Zhang G."/>
            <person name="Cowled C."/>
            <person name="Shi Z."/>
            <person name="Huang Z."/>
            <person name="Bishop-Lilly K.A."/>
            <person name="Fang X."/>
            <person name="Wynne J.W."/>
            <person name="Xiong Z."/>
            <person name="Baker M.L."/>
            <person name="Zhao W."/>
            <person name="Tachedjian M."/>
            <person name="Zhu Y."/>
            <person name="Zhou P."/>
            <person name="Jiang X."/>
            <person name="Ng J."/>
            <person name="Yang L."/>
            <person name="Wu L."/>
            <person name="Xiao J."/>
            <person name="Feng Y."/>
            <person name="Chen Y."/>
            <person name="Sun X."/>
            <person name="Zhang Y."/>
            <person name="Marsh G.A."/>
            <person name="Crameri G."/>
            <person name="Broder C.C."/>
            <person name="Frey K.G."/>
            <person name="Wang L.F."/>
            <person name="Wang J."/>
        </authorList>
    </citation>
    <scope>NUCLEOTIDE SEQUENCE [LARGE SCALE GENOMIC DNA]</scope>
</reference>
<evidence type="ECO:0000313" key="2">
    <source>
        <dbReference type="EMBL" id="ELK07749.1"/>
    </source>
</evidence>
<evidence type="ECO:0000256" key="1">
    <source>
        <dbReference type="SAM" id="MobiDB-lite"/>
    </source>
</evidence>
<proteinExistence type="predicted"/>
<name>L5K7R0_PTEAL</name>
<keyword evidence="3" id="KW-1185">Reference proteome</keyword>
<evidence type="ECO:0000313" key="3">
    <source>
        <dbReference type="Proteomes" id="UP000010552"/>
    </source>
</evidence>
<dbReference type="AlphaFoldDB" id="L5K7R0"/>